<organism evidence="1">
    <name type="scientific">Rhizophora mucronata</name>
    <name type="common">Asiatic mangrove</name>
    <dbReference type="NCBI Taxonomy" id="61149"/>
    <lineage>
        <taxon>Eukaryota</taxon>
        <taxon>Viridiplantae</taxon>
        <taxon>Streptophyta</taxon>
        <taxon>Embryophyta</taxon>
        <taxon>Tracheophyta</taxon>
        <taxon>Spermatophyta</taxon>
        <taxon>Magnoliopsida</taxon>
        <taxon>eudicotyledons</taxon>
        <taxon>Gunneridae</taxon>
        <taxon>Pentapetalae</taxon>
        <taxon>rosids</taxon>
        <taxon>fabids</taxon>
        <taxon>Malpighiales</taxon>
        <taxon>Rhizophoraceae</taxon>
        <taxon>Rhizophora</taxon>
    </lineage>
</organism>
<evidence type="ECO:0000313" key="1">
    <source>
        <dbReference type="EMBL" id="MBX71208.1"/>
    </source>
</evidence>
<dbReference type="AlphaFoldDB" id="A0A2P2QW65"/>
<reference evidence="1" key="1">
    <citation type="submission" date="2018-02" db="EMBL/GenBank/DDBJ databases">
        <title>Rhizophora mucronata_Transcriptome.</title>
        <authorList>
            <person name="Meera S.P."/>
            <person name="Sreeshan A."/>
            <person name="Augustine A."/>
        </authorList>
    </citation>
    <scope>NUCLEOTIDE SEQUENCE</scope>
    <source>
        <tissue evidence="1">Leaf</tissue>
    </source>
</reference>
<dbReference type="EMBL" id="GGEC01090724">
    <property type="protein sequence ID" value="MBX71208.1"/>
    <property type="molecule type" value="Transcribed_RNA"/>
</dbReference>
<sequence length="21" mass="2450">MWRATPLNEILQKIKNVGLKP</sequence>
<accession>A0A2P2QW65</accession>
<proteinExistence type="predicted"/>
<name>A0A2P2QW65_RHIMU</name>
<protein>
    <submittedName>
        <fullName evidence="1">Uncharacterized protein</fullName>
    </submittedName>
</protein>